<feature type="domain" description="N-acetyltransferase" evidence="1">
    <location>
        <begin position="1"/>
        <end position="156"/>
    </location>
</feature>
<dbReference type="EMBL" id="CCXW01000001">
    <property type="protein sequence ID" value="CEG32502.1"/>
    <property type="molecule type" value="Genomic_DNA"/>
</dbReference>
<dbReference type="InterPro" id="IPR000182">
    <property type="entry name" value="GNAT_dom"/>
</dbReference>
<evidence type="ECO:0000259" key="1">
    <source>
        <dbReference type="PROSITE" id="PS51186"/>
    </source>
</evidence>
<dbReference type="InterPro" id="IPR016181">
    <property type="entry name" value="Acyl_CoA_acyltransferase"/>
</dbReference>
<dbReference type="Pfam" id="PF00583">
    <property type="entry name" value="Acetyltransf_1"/>
    <property type="match status" value="1"/>
</dbReference>
<name>A0AAN2TSR1_9BACI</name>
<sequence length="156" mass="17718">MEIKFAEVSDASIIHDLMIKAFMEYKDEVPPSSALEETVQSVLIALKDGEQGLISYVDNEPVEMVRFQLNEDGLYFYRLSVIPEKQCLGIAKKILMSLEDFAIKKEVTTIFCKVRMTVPKNIKLYSSIGYGVYDEEVVHKPNGIDIKVVSMMKKLS</sequence>
<dbReference type="GO" id="GO:0016747">
    <property type="term" value="F:acyltransferase activity, transferring groups other than amino-acyl groups"/>
    <property type="evidence" value="ECO:0007669"/>
    <property type="project" value="InterPro"/>
</dbReference>
<organism evidence="2 3">
    <name type="scientific">Peribacillus simplex</name>
    <dbReference type="NCBI Taxonomy" id="1478"/>
    <lineage>
        <taxon>Bacteria</taxon>
        <taxon>Bacillati</taxon>
        <taxon>Bacillota</taxon>
        <taxon>Bacilli</taxon>
        <taxon>Bacillales</taxon>
        <taxon>Bacillaceae</taxon>
        <taxon>Peribacillus</taxon>
    </lineage>
</organism>
<evidence type="ECO:0000313" key="2">
    <source>
        <dbReference type="EMBL" id="CEG32502.1"/>
    </source>
</evidence>
<dbReference type="RefSeq" id="WP_072272945.1">
    <property type="nucleotide sequence ID" value="NZ_CCXW01000001.1"/>
</dbReference>
<dbReference type="AlphaFoldDB" id="A0AAN2TSR1"/>
<reference evidence="2 3" key="1">
    <citation type="journal article" date="2014" name="Genome Announc.">
        <title>Genome Sequence of Bacillus simplex Strain P558, Isolated from a Human Fecal Sample.</title>
        <authorList>
            <person name="Croce O."/>
            <person name="Hugon P."/>
            <person name="Lagier J.C."/>
            <person name="Bibi F."/>
            <person name="Robert C."/>
            <person name="Azhar E.I."/>
            <person name="Raoult D."/>
            <person name="Fournier P.E."/>
        </authorList>
    </citation>
    <scope>NUCLEOTIDE SEQUENCE [LARGE SCALE GENOMIC DNA]</scope>
    <source>
        <strain evidence="2 3">P558</strain>
    </source>
</reference>
<protein>
    <submittedName>
        <fullName evidence="2">GNAT family acetyltransferase</fullName>
    </submittedName>
</protein>
<comment type="caution">
    <text evidence="2">The sequence shown here is derived from an EMBL/GenBank/DDBJ whole genome shotgun (WGS) entry which is preliminary data.</text>
</comment>
<dbReference type="Proteomes" id="UP000182110">
    <property type="component" value="Unassembled WGS sequence"/>
</dbReference>
<dbReference type="Gene3D" id="3.40.630.30">
    <property type="match status" value="1"/>
</dbReference>
<accession>A0AAN2TSR1</accession>
<keyword evidence="3" id="KW-1185">Reference proteome</keyword>
<gene>
    <name evidence="2" type="ORF">BN1180_02663</name>
</gene>
<evidence type="ECO:0000313" key="3">
    <source>
        <dbReference type="Proteomes" id="UP000182110"/>
    </source>
</evidence>
<dbReference type="SUPFAM" id="SSF55729">
    <property type="entry name" value="Acyl-CoA N-acyltransferases (Nat)"/>
    <property type="match status" value="1"/>
</dbReference>
<dbReference type="PROSITE" id="PS51186">
    <property type="entry name" value="GNAT"/>
    <property type="match status" value="1"/>
</dbReference>
<proteinExistence type="predicted"/>